<evidence type="ECO:0000256" key="5">
    <source>
        <dbReference type="SAM" id="MobiDB-lite"/>
    </source>
</evidence>
<dbReference type="PROSITE" id="PS50893">
    <property type="entry name" value="ABC_TRANSPORTER_2"/>
    <property type="match status" value="2"/>
</dbReference>
<dbReference type="PROSITE" id="PS00211">
    <property type="entry name" value="ABC_TRANSPORTER_1"/>
    <property type="match status" value="1"/>
</dbReference>
<dbReference type="SUPFAM" id="SSF52540">
    <property type="entry name" value="P-loop containing nucleoside triphosphate hydrolases"/>
    <property type="match status" value="2"/>
</dbReference>
<keyword evidence="3" id="KW-0547">Nucleotide-binding</keyword>
<feature type="domain" description="ABC transporter" evidence="6">
    <location>
        <begin position="261"/>
        <end position="505"/>
    </location>
</feature>
<keyword evidence="2" id="KW-0677">Repeat</keyword>
<dbReference type="SMART" id="SM00382">
    <property type="entry name" value="AAA"/>
    <property type="match status" value="2"/>
</dbReference>
<name>A0A5N5RET7_9BIFI</name>
<comment type="caution">
    <text evidence="7">The sequence shown here is derived from an EMBL/GenBank/DDBJ whole genome shotgun (WGS) entry which is preliminary data.</text>
</comment>
<evidence type="ECO:0000256" key="1">
    <source>
        <dbReference type="ARBA" id="ARBA00022448"/>
    </source>
</evidence>
<dbReference type="InterPro" id="IPR003593">
    <property type="entry name" value="AAA+_ATPase"/>
</dbReference>
<accession>A0A5N5RET7</accession>
<dbReference type="GO" id="GO:0016887">
    <property type="term" value="F:ATP hydrolysis activity"/>
    <property type="evidence" value="ECO:0007669"/>
    <property type="project" value="InterPro"/>
</dbReference>
<reference evidence="7 8" key="1">
    <citation type="journal article" date="2019" name="Int. J. Syst. Evol. Microbiol.">
        <title>Bifidobacterium jacchi sp. nov., isolated from the faeces of a baby common marmoset (Callithrix jacchus).</title>
        <authorList>
            <person name="Modesto M."/>
            <person name="Watanabe K."/>
            <person name="Arita M."/>
            <person name="Satti M."/>
            <person name="Oki K."/>
            <person name="Sciavilla P."/>
            <person name="Patavino C."/>
            <person name="Camma C."/>
            <person name="Michelini S."/>
            <person name="Sgorbati B."/>
            <person name="Mattarelli P."/>
        </authorList>
    </citation>
    <scope>NUCLEOTIDE SEQUENCE [LARGE SCALE GENOMIC DNA]</scope>
    <source>
        <strain evidence="7 8">MRM 9.3</strain>
    </source>
</reference>
<dbReference type="EMBL" id="RQSP01000045">
    <property type="protein sequence ID" value="KAB5605420.1"/>
    <property type="molecule type" value="Genomic_DNA"/>
</dbReference>
<dbReference type="PANTHER" id="PTHR43790">
    <property type="entry name" value="CARBOHYDRATE TRANSPORT ATP-BINDING PROTEIN MG119-RELATED"/>
    <property type="match status" value="1"/>
</dbReference>
<evidence type="ECO:0000313" key="8">
    <source>
        <dbReference type="Proteomes" id="UP000326336"/>
    </source>
</evidence>
<sequence>MTSRAASAAASRLQVEHLVKEFNGNRALDDVSLSIETGRVHGLIGQNGAGKSTLINVICGIYQPDGGRILVDGKPVHIASPADAFALGIRVVHQELVAAPKLTIAQTLLLGHEHAFGRLHGRGLTRAIDERIAEKLGVRLDSTRLMESLTPAETKLVQIARAIIYGTVRILILDEPTAPLSREESELVFRAVRTLRDSGASVIYVSHYLGEVLDLADAITVFRNGKVVADESDLSGMTGERLVELMVGRPVGELFPDFKPVDAAQPVKFAVRGLSGRTFHDCTFAVRPGEVLGVGGITGSGREELIDAIYGATRPLTGTIELKGRTIRPGSVHRSVAHGIARVPRDRRATGFVRDLPVRDNLALPRLSQFSKLGVLNFAAIRKSADRIITQLHIRPDDPTTPTRLLSGGNQQKVAIGGWIGSGATVLLLEDPTVGIDVGARADIYRTLKELTDSGVSIIVSGNDFNELAGLCHRVVMLKRGRIVAEVSGDGLNESNLLRIATDADGSDAGSTDASAGNADAVNTGEAAPAQSLQSAQSSQSQSPSSQSPQSQPSQSAKEERA</sequence>
<evidence type="ECO:0000256" key="4">
    <source>
        <dbReference type="ARBA" id="ARBA00022840"/>
    </source>
</evidence>
<dbReference type="RefSeq" id="WP_151917450.1">
    <property type="nucleotide sequence ID" value="NZ_RQSP01000045.1"/>
</dbReference>
<dbReference type="OrthoDB" id="39350at2"/>
<evidence type="ECO:0000313" key="7">
    <source>
        <dbReference type="EMBL" id="KAB5605420.1"/>
    </source>
</evidence>
<evidence type="ECO:0000256" key="3">
    <source>
        <dbReference type="ARBA" id="ARBA00022741"/>
    </source>
</evidence>
<dbReference type="PANTHER" id="PTHR43790:SF9">
    <property type="entry name" value="GALACTOFURANOSE TRANSPORTER ATP-BINDING PROTEIN YTFR"/>
    <property type="match status" value="1"/>
</dbReference>
<dbReference type="InterPro" id="IPR017871">
    <property type="entry name" value="ABC_transporter-like_CS"/>
</dbReference>
<feature type="compositionally biased region" description="Low complexity" evidence="5">
    <location>
        <begin position="505"/>
        <end position="556"/>
    </location>
</feature>
<organism evidence="7 8">
    <name type="scientific">Bifidobacterium jacchi</name>
    <dbReference type="NCBI Taxonomy" id="2490545"/>
    <lineage>
        <taxon>Bacteria</taxon>
        <taxon>Bacillati</taxon>
        <taxon>Actinomycetota</taxon>
        <taxon>Actinomycetes</taxon>
        <taxon>Bifidobacteriales</taxon>
        <taxon>Bifidobacteriaceae</taxon>
        <taxon>Bifidobacterium</taxon>
    </lineage>
</organism>
<dbReference type="CDD" id="cd03215">
    <property type="entry name" value="ABC_Carb_Monos_II"/>
    <property type="match status" value="1"/>
</dbReference>
<feature type="domain" description="ABC transporter" evidence="6">
    <location>
        <begin position="13"/>
        <end position="249"/>
    </location>
</feature>
<dbReference type="AlphaFoldDB" id="A0A5N5RET7"/>
<dbReference type="InterPro" id="IPR003439">
    <property type="entry name" value="ABC_transporter-like_ATP-bd"/>
</dbReference>
<proteinExistence type="predicted"/>
<dbReference type="InterPro" id="IPR027417">
    <property type="entry name" value="P-loop_NTPase"/>
</dbReference>
<dbReference type="InterPro" id="IPR050107">
    <property type="entry name" value="ABC_carbohydrate_import_ATPase"/>
</dbReference>
<dbReference type="GO" id="GO:0005524">
    <property type="term" value="F:ATP binding"/>
    <property type="evidence" value="ECO:0007669"/>
    <property type="project" value="UniProtKB-KW"/>
</dbReference>
<dbReference type="Gene3D" id="3.40.50.300">
    <property type="entry name" value="P-loop containing nucleotide triphosphate hydrolases"/>
    <property type="match status" value="2"/>
</dbReference>
<evidence type="ECO:0000259" key="6">
    <source>
        <dbReference type="PROSITE" id="PS50893"/>
    </source>
</evidence>
<evidence type="ECO:0000256" key="2">
    <source>
        <dbReference type="ARBA" id="ARBA00022737"/>
    </source>
</evidence>
<keyword evidence="1" id="KW-0813">Transport</keyword>
<dbReference type="CDD" id="cd03216">
    <property type="entry name" value="ABC_Carb_Monos_I"/>
    <property type="match status" value="1"/>
</dbReference>
<feature type="region of interest" description="Disordered" evidence="5">
    <location>
        <begin position="505"/>
        <end position="562"/>
    </location>
</feature>
<dbReference type="Pfam" id="PF00005">
    <property type="entry name" value="ABC_tran"/>
    <property type="match status" value="2"/>
</dbReference>
<keyword evidence="8" id="KW-1185">Reference proteome</keyword>
<keyword evidence="4 7" id="KW-0067">ATP-binding</keyword>
<dbReference type="Proteomes" id="UP000326336">
    <property type="component" value="Unassembled WGS sequence"/>
</dbReference>
<gene>
    <name evidence="7" type="ORF">EHS19_09180</name>
</gene>
<protein>
    <submittedName>
        <fullName evidence="7">Sugar ABC transporter ATP-binding protein</fullName>
    </submittedName>
</protein>